<dbReference type="STRING" id="68170.GCA_000974445_02376"/>
<feature type="transmembrane region" description="Helical" evidence="1">
    <location>
        <begin position="303"/>
        <end position="326"/>
    </location>
</feature>
<dbReference type="AlphaFoldDB" id="A0A0F0H3M1"/>
<feature type="transmembrane region" description="Helical" evidence="1">
    <location>
        <begin position="338"/>
        <end position="357"/>
    </location>
</feature>
<accession>A0A0F0H3M1</accession>
<keyword evidence="1" id="KW-0472">Membrane</keyword>
<evidence type="ECO:0000256" key="1">
    <source>
        <dbReference type="SAM" id="Phobius"/>
    </source>
</evidence>
<feature type="transmembrane region" description="Helical" evidence="1">
    <location>
        <begin position="275"/>
        <end position="296"/>
    </location>
</feature>
<sequence>MTTTTERGRTLADGVIPLPADPPHERAWLGMTAAYLASVAFLLLIPAGWARLDHLWAEDGARFTVDALSLPALHNLVTPYGGYLHTLPRLVAELVTLLPIEWTAAGFAIIAAMLRALVALIAFAGSKSYLRSTPWRFALAALVIVLPAGNSETLNNMSNLHWFLLYGAFWALLWRNAPRVPVAIFVFLAAVSSPLVFILAPIALVRLLQQRKEVPLTFLAGLAVQAVVMVFASRNAYSHDEVDPVQVLLASLLRVPVVAFTGSERVSEFYPAHGNLVILLALLVAAVPMAAGLRFADRAGRTLVLVAAAYSVIVIVACLVLNWAQVLQVQTPDVVMAGQRYSIAPCLFLFTAIFVGLDATPARTWERAVVAGSRYLVGIAVVVSVFGHLREPDTVLKGVPWDESVARARAQCAAGAADARLEHEPKDWFFIVPCRSVGR</sequence>
<protein>
    <submittedName>
        <fullName evidence="2">Uncharacterized protein</fullName>
    </submittedName>
</protein>
<evidence type="ECO:0000313" key="2">
    <source>
        <dbReference type="EMBL" id="KJK50334.1"/>
    </source>
</evidence>
<feature type="transmembrane region" description="Helical" evidence="1">
    <location>
        <begin position="27"/>
        <end position="49"/>
    </location>
</feature>
<dbReference type="PATRIC" id="fig|68170.10.peg.1007"/>
<evidence type="ECO:0000313" key="3">
    <source>
        <dbReference type="Proteomes" id="UP000033393"/>
    </source>
</evidence>
<reference evidence="2 3" key="1">
    <citation type="submission" date="2015-02" db="EMBL/GenBank/DDBJ databases">
        <authorList>
            <person name="Ju K.-S."/>
            <person name="Doroghazi J.R."/>
            <person name="Metcalf W."/>
        </authorList>
    </citation>
    <scope>NUCLEOTIDE SEQUENCE [LARGE SCALE GENOMIC DNA]</scope>
    <source>
        <strain evidence="2 3">NRRL B-16140</strain>
    </source>
</reference>
<dbReference type="Proteomes" id="UP000033393">
    <property type="component" value="Unassembled WGS sequence"/>
</dbReference>
<organism evidence="2 3">
    <name type="scientific">Lentzea aerocolonigenes</name>
    <name type="common">Lechevalieria aerocolonigenes</name>
    <name type="synonym">Saccharothrix aerocolonigenes</name>
    <dbReference type="NCBI Taxonomy" id="68170"/>
    <lineage>
        <taxon>Bacteria</taxon>
        <taxon>Bacillati</taxon>
        <taxon>Actinomycetota</taxon>
        <taxon>Actinomycetes</taxon>
        <taxon>Pseudonocardiales</taxon>
        <taxon>Pseudonocardiaceae</taxon>
        <taxon>Lentzea</taxon>
    </lineage>
</organism>
<keyword evidence="3" id="KW-1185">Reference proteome</keyword>
<proteinExistence type="predicted"/>
<feature type="transmembrane region" description="Helical" evidence="1">
    <location>
        <begin position="184"/>
        <end position="208"/>
    </location>
</feature>
<dbReference type="OrthoDB" id="4578799at2"/>
<name>A0A0F0H3M1_LENAE</name>
<feature type="transmembrane region" description="Helical" evidence="1">
    <location>
        <begin position="102"/>
        <end position="123"/>
    </location>
</feature>
<gene>
    <name evidence="2" type="ORF">UK23_10980</name>
</gene>
<comment type="caution">
    <text evidence="2">The sequence shown here is derived from an EMBL/GenBank/DDBJ whole genome shotgun (WGS) entry which is preliminary data.</text>
</comment>
<dbReference type="EMBL" id="JYJG01000061">
    <property type="protein sequence ID" value="KJK50334.1"/>
    <property type="molecule type" value="Genomic_DNA"/>
</dbReference>
<feature type="transmembrane region" description="Helical" evidence="1">
    <location>
        <begin position="369"/>
        <end position="389"/>
    </location>
</feature>
<feature type="transmembrane region" description="Helical" evidence="1">
    <location>
        <begin position="214"/>
        <end position="233"/>
    </location>
</feature>
<keyword evidence="1" id="KW-1133">Transmembrane helix</keyword>
<keyword evidence="1" id="KW-0812">Transmembrane</keyword>
<feature type="transmembrane region" description="Helical" evidence="1">
    <location>
        <begin position="135"/>
        <end position="154"/>
    </location>
</feature>
<dbReference type="RefSeq" id="WP_045311335.1">
    <property type="nucleotide sequence ID" value="NZ_JYJG01000061.1"/>
</dbReference>